<dbReference type="EMBL" id="JBHMAA010000007">
    <property type="protein sequence ID" value="MFB9948256.1"/>
    <property type="molecule type" value="Genomic_DNA"/>
</dbReference>
<dbReference type="Proteomes" id="UP001589692">
    <property type="component" value="Unassembled WGS sequence"/>
</dbReference>
<dbReference type="SMART" id="SM00062">
    <property type="entry name" value="PBPb"/>
    <property type="match status" value="1"/>
</dbReference>
<organism evidence="6 7">
    <name type="scientific">Rhizobium puerariae</name>
    <dbReference type="NCBI Taxonomy" id="1585791"/>
    <lineage>
        <taxon>Bacteria</taxon>
        <taxon>Pseudomonadati</taxon>
        <taxon>Pseudomonadota</taxon>
        <taxon>Alphaproteobacteria</taxon>
        <taxon>Hyphomicrobiales</taxon>
        <taxon>Rhizobiaceae</taxon>
        <taxon>Rhizobium/Agrobacterium group</taxon>
        <taxon>Rhizobium</taxon>
    </lineage>
</organism>
<evidence type="ECO:0000256" key="2">
    <source>
        <dbReference type="ARBA" id="ARBA00022448"/>
    </source>
</evidence>
<protein>
    <submittedName>
        <fullName evidence="6">Transporter substrate-binding domain-containing protein</fullName>
    </submittedName>
</protein>
<accession>A0ABV6ACA1</accession>
<comment type="similarity">
    <text evidence="1">Belongs to the bacterial solute-binding protein 3 family.</text>
</comment>
<name>A0ABV6ACA1_9HYPH</name>
<dbReference type="InterPro" id="IPR051455">
    <property type="entry name" value="Bact_solute-bind_prot3"/>
</dbReference>
<evidence type="ECO:0000256" key="4">
    <source>
        <dbReference type="SAM" id="SignalP"/>
    </source>
</evidence>
<proteinExistence type="inferred from homology"/>
<feature type="domain" description="Solute-binding protein family 3/N-terminal" evidence="5">
    <location>
        <begin position="44"/>
        <end position="265"/>
    </location>
</feature>
<gene>
    <name evidence="6" type="ORF">ACFFP0_05315</name>
</gene>
<evidence type="ECO:0000256" key="3">
    <source>
        <dbReference type="ARBA" id="ARBA00022729"/>
    </source>
</evidence>
<keyword evidence="7" id="KW-1185">Reference proteome</keyword>
<evidence type="ECO:0000313" key="7">
    <source>
        <dbReference type="Proteomes" id="UP001589692"/>
    </source>
</evidence>
<feature type="chain" id="PRO_5047262983" evidence="4">
    <location>
        <begin position="30"/>
        <end position="283"/>
    </location>
</feature>
<dbReference type="Pfam" id="PF00497">
    <property type="entry name" value="SBP_bac_3"/>
    <property type="match status" value="1"/>
</dbReference>
<evidence type="ECO:0000259" key="5">
    <source>
        <dbReference type="SMART" id="SM00062"/>
    </source>
</evidence>
<keyword evidence="3 4" id="KW-0732">Signal</keyword>
<comment type="caution">
    <text evidence="6">The sequence shown here is derived from an EMBL/GenBank/DDBJ whole genome shotgun (WGS) entry which is preliminary data.</text>
</comment>
<dbReference type="RefSeq" id="WP_377257352.1">
    <property type="nucleotide sequence ID" value="NZ_JBHMAA010000007.1"/>
</dbReference>
<evidence type="ECO:0000256" key="1">
    <source>
        <dbReference type="ARBA" id="ARBA00010333"/>
    </source>
</evidence>
<keyword evidence="2" id="KW-0813">Transport</keyword>
<dbReference type="PANTHER" id="PTHR30085:SF6">
    <property type="entry name" value="ABC TRANSPORTER GLUTAMINE-BINDING PROTEIN GLNH"/>
    <property type="match status" value="1"/>
</dbReference>
<feature type="signal peptide" evidence="4">
    <location>
        <begin position="1"/>
        <end position="29"/>
    </location>
</feature>
<reference evidence="6 7" key="1">
    <citation type="submission" date="2024-09" db="EMBL/GenBank/DDBJ databases">
        <authorList>
            <person name="Sun Q."/>
            <person name="Mori K."/>
        </authorList>
    </citation>
    <scope>NUCLEOTIDE SEQUENCE [LARGE SCALE GENOMIC DNA]</scope>
    <source>
        <strain evidence="6 7">TBRC 4938</strain>
    </source>
</reference>
<sequence length="283" mass="30362">MKTLYRTIQRVFASAACAAALLLQVPAQAQELPPLPAAIKSAGVLRFGVKCDSPPFGSTGPDGKPMGIEVEMARQIAAYAFGSPDKAELTCVTSEARIPSLNGGKIDLILATLGRFPAREEVIDFSDIYFWGTSNVIVPKDSPAQKLSDFAGKTILIVKGGSQMKWLKENIPDVQLLQLNTTADGVQALQQARGDGFVGDGGLIWTLASNYPALRVIDEGLDLGVNGIGLRKNEPELKAFVNAALTKLKADKFYDAAARKFIENDLVRQAMLKGFTTQPPAIK</sequence>
<dbReference type="PANTHER" id="PTHR30085">
    <property type="entry name" value="AMINO ACID ABC TRANSPORTER PERMEASE"/>
    <property type="match status" value="1"/>
</dbReference>
<dbReference type="Gene3D" id="3.40.190.10">
    <property type="entry name" value="Periplasmic binding protein-like II"/>
    <property type="match status" value="2"/>
</dbReference>
<dbReference type="SUPFAM" id="SSF53850">
    <property type="entry name" value="Periplasmic binding protein-like II"/>
    <property type="match status" value="1"/>
</dbReference>
<dbReference type="InterPro" id="IPR001638">
    <property type="entry name" value="Solute-binding_3/MltF_N"/>
</dbReference>
<evidence type="ECO:0000313" key="6">
    <source>
        <dbReference type="EMBL" id="MFB9948256.1"/>
    </source>
</evidence>